<reference evidence="3 4" key="1">
    <citation type="submission" date="2018-06" db="EMBL/GenBank/DDBJ databases">
        <title>Pseudomonas jilinensis sp. nov., isolated from the production water of Jilin Oilfield in China.</title>
        <authorList>
            <person name="Wang J."/>
        </authorList>
    </citation>
    <scope>NUCLEOTIDE SEQUENCE [LARGE SCALE GENOMIC DNA]</scope>
    <source>
        <strain evidence="3 4">JS15-10A1</strain>
    </source>
</reference>
<dbReference type="InterPro" id="IPR016924">
    <property type="entry name" value="UCP029543"/>
</dbReference>
<dbReference type="PIRSF" id="PIRSF029543">
    <property type="entry name" value="UCP029543"/>
    <property type="match status" value="1"/>
</dbReference>
<protein>
    <recommendedName>
        <fullName evidence="5">PA2779 family protein</fullName>
    </recommendedName>
</protein>
<keyword evidence="4" id="KW-1185">Reference proteome</keyword>
<keyword evidence="1" id="KW-1133">Transmembrane helix</keyword>
<evidence type="ECO:0000256" key="1">
    <source>
        <dbReference type="SAM" id="Phobius"/>
    </source>
</evidence>
<proteinExistence type="predicted"/>
<evidence type="ECO:0000256" key="2">
    <source>
        <dbReference type="SAM" id="SignalP"/>
    </source>
</evidence>
<dbReference type="InterPro" id="IPR046735">
    <property type="entry name" value="PA2779-like"/>
</dbReference>
<evidence type="ECO:0000313" key="3">
    <source>
        <dbReference type="EMBL" id="RHW22709.1"/>
    </source>
</evidence>
<organism evidence="3 4">
    <name type="scientific">Pseudomonas jilinensis</name>
    <dbReference type="NCBI Taxonomy" id="2078689"/>
    <lineage>
        <taxon>Bacteria</taxon>
        <taxon>Pseudomonadati</taxon>
        <taxon>Pseudomonadota</taxon>
        <taxon>Gammaproteobacteria</taxon>
        <taxon>Pseudomonadales</taxon>
        <taxon>Pseudomonadaceae</taxon>
        <taxon>Pseudomonas</taxon>
    </lineage>
</organism>
<dbReference type="AlphaFoldDB" id="A0A396S1G5"/>
<name>A0A396S1G5_9PSED</name>
<dbReference type="EMBL" id="QJSA01000002">
    <property type="protein sequence ID" value="RHW22709.1"/>
    <property type="molecule type" value="Genomic_DNA"/>
</dbReference>
<evidence type="ECO:0000313" key="4">
    <source>
        <dbReference type="Proteomes" id="UP000265745"/>
    </source>
</evidence>
<dbReference type="NCBIfam" id="NF033919">
    <property type="entry name" value="PA2779_fam"/>
    <property type="match status" value="1"/>
</dbReference>
<feature type="signal peptide" evidence="2">
    <location>
        <begin position="1"/>
        <end position="28"/>
    </location>
</feature>
<gene>
    <name evidence="3" type="ORF">C2846_02035</name>
</gene>
<comment type="caution">
    <text evidence="3">The sequence shown here is derived from an EMBL/GenBank/DDBJ whole genome shotgun (WGS) entry which is preliminary data.</text>
</comment>
<dbReference type="Pfam" id="PF20332">
    <property type="entry name" value="DUF6627"/>
    <property type="match status" value="1"/>
</dbReference>
<dbReference type="Proteomes" id="UP000265745">
    <property type="component" value="Unassembled WGS sequence"/>
</dbReference>
<feature type="chain" id="PRO_5017454351" description="PA2779 family protein" evidence="2">
    <location>
        <begin position="29"/>
        <end position="131"/>
    </location>
</feature>
<keyword evidence="1" id="KW-0812">Transmembrane</keyword>
<feature type="transmembrane region" description="Helical" evidence="1">
    <location>
        <begin position="96"/>
        <end position="123"/>
    </location>
</feature>
<evidence type="ECO:0008006" key="5">
    <source>
        <dbReference type="Google" id="ProtNLM"/>
    </source>
</evidence>
<dbReference type="OrthoDB" id="7013454at2"/>
<sequence>MQSTKRYLSILMAALFMLTSLTSLHVQASMVGTHELIADQQLSVDRDALKAMLADQAVQEKMASMGVSPDQVEQRINSLTASELAYFNAQLDEAPAGAGVLGVIVLFLVIFIITDMLCATNVYKFVNCINR</sequence>
<accession>A0A396S1G5</accession>
<keyword evidence="1" id="KW-0472">Membrane</keyword>
<keyword evidence="2" id="KW-0732">Signal</keyword>